<accession>A0A918RD67</accession>
<keyword evidence="3" id="KW-1185">Reference proteome</keyword>
<evidence type="ECO:0000256" key="1">
    <source>
        <dbReference type="SAM" id="MobiDB-lite"/>
    </source>
</evidence>
<evidence type="ECO:0000313" key="2">
    <source>
        <dbReference type="EMBL" id="GGZ94632.1"/>
    </source>
</evidence>
<protein>
    <submittedName>
        <fullName evidence="2">Uncharacterized protein</fullName>
    </submittedName>
</protein>
<reference evidence="2" key="2">
    <citation type="submission" date="2020-09" db="EMBL/GenBank/DDBJ databases">
        <authorList>
            <person name="Sun Q."/>
            <person name="Ohkuma M."/>
        </authorList>
    </citation>
    <scope>NUCLEOTIDE SEQUENCE</scope>
    <source>
        <strain evidence="2">JCM 5016</strain>
    </source>
</reference>
<feature type="compositionally biased region" description="Basic and acidic residues" evidence="1">
    <location>
        <begin position="53"/>
        <end position="65"/>
    </location>
</feature>
<proteinExistence type="predicted"/>
<evidence type="ECO:0000313" key="3">
    <source>
        <dbReference type="Proteomes" id="UP000623010"/>
    </source>
</evidence>
<dbReference type="EMBL" id="BMWH01000014">
    <property type="protein sequence ID" value="GGZ94632.1"/>
    <property type="molecule type" value="Genomic_DNA"/>
</dbReference>
<name>A0A918RD67_9ACTN</name>
<reference evidence="2" key="1">
    <citation type="journal article" date="2014" name="Int. J. Syst. Evol. Microbiol.">
        <title>Complete genome sequence of Corynebacterium casei LMG S-19264T (=DSM 44701T), isolated from a smear-ripened cheese.</title>
        <authorList>
            <consortium name="US DOE Joint Genome Institute (JGI-PGF)"/>
            <person name="Walter F."/>
            <person name="Albersmeier A."/>
            <person name="Kalinowski J."/>
            <person name="Ruckert C."/>
        </authorList>
    </citation>
    <scope>NUCLEOTIDE SEQUENCE</scope>
    <source>
        <strain evidence="2">JCM 5016</strain>
    </source>
</reference>
<gene>
    <name evidence="2" type="ORF">GCM10010389_36980</name>
</gene>
<dbReference type="Proteomes" id="UP000623010">
    <property type="component" value="Unassembled WGS sequence"/>
</dbReference>
<comment type="caution">
    <text evidence="2">The sequence shown here is derived from an EMBL/GenBank/DDBJ whole genome shotgun (WGS) entry which is preliminary data.</text>
</comment>
<feature type="region of interest" description="Disordered" evidence="1">
    <location>
        <begin position="1"/>
        <end position="65"/>
    </location>
</feature>
<organism evidence="2 3">
    <name type="scientific">Streptomyces echinoruber</name>
    <dbReference type="NCBI Taxonomy" id="68898"/>
    <lineage>
        <taxon>Bacteria</taxon>
        <taxon>Bacillati</taxon>
        <taxon>Actinomycetota</taxon>
        <taxon>Actinomycetes</taxon>
        <taxon>Kitasatosporales</taxon>
        <taxon>Streptomycetaceae</taxon>
        <taxon>Streptomyces</taxon>
    </lineage>
</organism>
<sequence length="105" mass="11061">MGAGEGPEQGEEVLGRLDLGRRPMPSSRRNSAPGTGSARPHASSRPATSGAAEGRRAGYTELVTDPHRGGNALFFPIEAEERNGYGALEPDGTVVCLAFTAYDFR</sequence>
<dbReference type="AlphaFoldDB" id="A0A918RD67"/>